<feature type="compositionally biased region" description="Acidic residues" evidence="1">
    <location>
        <begin position="416"/>
        <end position="439"/>
    </location>
</feature>
<feature type="region of interest" description="Disordered" evidence="1">
    <location>
        <begin position="63"/>
        <end position="85"/>
    </location>
</feature>
<sequence length="439" mass="49277">MRFTQVAIAIIVSYATATTPSSSSRCAFITPTSSMMQQRNILPKTSTTAAFISAKQQCHHQSTATSLKMVSPTKVTDEDGLTPDQEEGELKLINPDDIPGMHYDENVHPIPHQPWRRGDTDGCEDPIEAPWRQEAEMLIKNAAMAVGGNVVDVTWYMSNVMISVDPDLSNVEQYSTGPPIQVEYPDDNPYPLWEDPEDDGTNYFDKFNPETGVEIIDPDAPPPQEIYDPNTGRPQKPPPPKVWDEVSAFQDYDDEEIIRMETAPRQEKPDGDKNFAHSVDTHALSTIARAILESLEDPDVEDRLRVCERHEVILTSPSLDPTIIESQTQFDDARGLDVLVYTQDPWNSNRVLRGKLVERNALDVIINMEGRMVTVPQNMIHEVKRPKGYTKPPPGGKAKRGPITDGEGGNGYWYDVNEDGDEEFEEFDDLDTDDEGEFE</sequence>
<feature type="chain" id="PRO_5030892048" evidence="2">
    <location>
        <begin position="18"/>
        <end position="439"/>
    </location>
</feature>
<dbReference type="EMBL" id="HBGN01020127">
    <property type="protein sequence ID" value="CAD9333469.1"/>
    <property type="molecule type" value="Transcribed_RNA"/>
</dbReference>
<dbReference type="AlphaFoldDB" id="A0A7S1ZAT9"/>
<accession>A0A7S1ZAT9</accession>
<evidence type="ECO:0000313" key="3">
    <source>
        <dbReference type="EMBL" id="CAD9333469.1"/>
    </source>
</evidence>
<feature type="region of interest" description="Disordered" evidence="1">
    <location>
        <begin position="211"/>
        <end position="242"/>
    </location>
</feature>
<proteinExistence type="predicted"/>
<name>A0A7S1ZAT9_9STRA</name>
<feature type="region of interest" description="Disordered" evidence="1">
    <location>
        <begin position="385"/>
        <end position="439"/>
    </location>
</feature>
<feature type="signal peptide" evidence="2">
    <location>
        <begin position="1"/>
        <end position="17"/>
    </location>
</feature>
<evidence type="ECO:0000256" key="1">
    <source>
        <dbReference type="SAM" id="MobiDB-lite"/>
    </source>
</evidence>
<gene>
    <name evidence="3" type="ORF">DBRI1063_LOCUS12826</name>
</gene>
<protein>
    <submittedName>
        <fullName evidence="3">Uncharacterized protein</fullName>
    </submittedName>
</protein>
<organism evidence="3">
    <name type="scientific">Ditylum brightwellii</name>
    <dbReference type="NCBI Taxonomy" id="49249"/>
    <lineage>
        <taxon>Eukaryota</taxon>
        <taxon>Sar</taxon>
        <taxon>Stramenopiles</taxon>
        <taxon>Ochrophyta</taxon>
        <taxon>Bacillariophyta</taxon>
        <taxon>Mediophyceae</taxon>
        <taxon>Lithodesmiophycidae</taxon>
        <taxon>Lithodesmiales</taxon>
        <taxon>Lithodesmiaceae</taxon>
        <taxon>Ditylum</taxon>
    </lineage>
</organism>
<evidence type="ECO:0000256" key="2">
    <source>
        <dbReference type="SAM" id="SignalP"/>
    </source>
</evidence>
<reference evidence="3" key="1">
    <citation type="submission" date="2021-01" db="EMBL/GenBank/DDBJ databases">
        <authorList>
            <person name="Corre E."/>
            <person name="Pelletier E."/>
            <person name="Niang G."/>
            <person name="Scheremetjew M."/>
            <person name="Finn R."/>
            <person name="Kale V."/>
            <person name="Holt S."/>
            <person name="Cochrane G."/>
            <person name="Meng A."/>
            <person name="Brown T."/>
            <person name="Cohen L."/>
        </authorList>
    </citation>
    <scope>NUCLEOTIDE SEQUENCE</scope>
    <source>
        <strain evidence="3">Pop2</strain>
    </source>
</reference>
<keyword evidence="2" id="KW-0732">Signal</keyword>